<evidence type="ECO:0000313" key="2">
    <source>
        <dbReference type="Proteomes" id="UP001500037"/>
    </source>
</evidence>
<sequence>MTRSTPTAPEESRPSAVPVLPYRQIRAAHTAATVTVYQAYAPRIGDHAVRHGAFPESWSRSRMTWIKPSFRWMMYRSGWGTKPDQERVLALEISREGFESALAQACLAHYEPDVHGDRAGWAGELRAAAVRVQWDPERDLDLRPLPYRALQLGLAGRAARDYADHWLRAVRDVTPLAHRVRALVRAGERAADAALLPAEPPYPVAGLDPAVAHRLHLSAG</sequence>
<organism evidence="1 2">
    <name type="scientific">Kitasatospora nipponensis</name>
    <dbReference type="NCBI Taxonomy" id="258049"/>
    <lineage>
        <taxon>Bacteria</taxon>
        <taxon>Bacillati</taxon>
        <taxon>Actinomycetota</taxon>
        <taxon>Actinomycetes</taxon>
        <taxon>Kitasatosporales</taxon>
        <taxon>Streptomycetaceae</taxon>
        <taxon>Kitasatospora</taxon>
    </lineage>
</organism>
<protein>
    <submittedName>
        <fullName evidence="1">DUF4291 domain-containing protein</fullName>
    </submittedName>
</protein>
<comment type="caution">
    <text evidence="1">The sequence shown here is derived from an EMBL/GenBank/DDBJ whole genome shotgun (WGS) entry which is preliminary data.</text>
</comment>
<gene>
    <name evidence="1" type="ORF">GCM10009665_51540</name>
</gene>
<evidence type="ECO:0000313" key="1">
    <source>
        <dbReference type="EMBL" id="GAA1254601.1"/>
    </source>
</evidence>
<dbReference type="Proteomes" id="UP001500037">
    <property type="component" value="Unassembled WGS sequence"/>
</dbReference>
<dbReference type="EMBL" id="BAAALF010000110">
    <property type="protein sequence ID" value="GAA1254601.1"/>
    <property type="molecule type" value="Genomic_DNA"/>
</dbReference>
<dbReference type="InterPro" id="IPR025633">
    <property type="entry name" value="DUF4291"/>
</dbReference>
<reference evidence="2" key="1">
    <citation type="journal article" date="2019" name="Int. J. Syst. Evol. Microbiol.">
        <title>The Global Catalogue of Microorganisms (GCM) 10K type strain sequencing project: providing services to taxonomists for standard genome sequencing and annotation.</title>
        <authorList>
            <consortium name="The Broad Institute Genomics Platform"/>
            <consortium name="The Broad Institute Genome Sequencing Center for Infectious Disease"/>
            <person name="Wu L."/>
            <person name="Ma J."/>
        </authorList>
    </citation>
    <scope>NUCLEOTIDE SEQUENCE [LARGE SCALE GENOMIC DNA]</scope>
    <source>
        <strain evidence="2">JCM 13004</strain>
    </source>
</reference>
<dbReference type="RefSeq" id="WP_344444367.1">
    <property type="nucleotide sequence ID" value="NZ_BAAALF010000110.1"/>
</dbReference>
<accession>A0ABP4HDY3</accession>
<name>A0ABP4HDY3_9ACTN</name>
<dbReference type="Pfam" id="PF14124">
    <property type="entry name" value="DUF4291"/>
    <property type="match status" value="1"/>
</dbReference>
<keyword evidence="2" id="KW-1185">Reference proteome</keyword>
<proteinExistence type="predicted"/>
<dbReference type="PANTHER" id="PTHR38567:SF1">
    <property type="entry name" value="DUF4291 DOMAIN-CONTAINING PROTEIN"/>
    <property type="match status" value="1"/>
</dbReference>
<dbReference type="PANTHER" id="PTHR38567">
    <property type="entry name" value="DUF4291 DOMAIN-CONTAINING PROTEIN"/>
    <property type="match status" value="1"/>
</dbReference>